<dbReference type="EMBL" id="AP019400">
    <property type="protein sequence ID" value="BBI31586.1"/>
    <property type="molecule type" value="Genomic_DNA"/>
</dbReference>
<accession>A0A3T1D0H0</accession>
<reference evidence="1 2" key="1">
    <citation type="submission" date="2019-01" db="EMBL/GenBank/DDBJ databases">
        <title>Complete genome sequence of Cohnella hallensis HS21 isolated from Korean fir (Abies koreana) rhizospheric soil.</title>
        <authorList>
            <person name="Jiang L."/>
            <person name="Kang S.W."/>
            <person name="Kim S."/>
            <person name="Jung J."/>
            <person name="Kim C.Y."/>
            <person name="Kim D.H."/>
            <person name="Kim S.W."/>
            <person name="Lee J."/>
        </authorList>
    </citation>
    <scope>NUCLEOTIDE SEQUENCE [LARGE SCALE GENOMIC DNA]</scope>
    <source>
        <strain evidence="1 2">HS21</strain>
    </source>
</reference>
<dbReference type="AlphaFoldDB" id="A0A3T1D0H0"/>
<proteinExistence type="predicted"/>
<gene>
    <name evidence="1" type="ORF">KCTCHS21_09850</name>
</gene>
<evidence type="ECO:0000313" key="1">
    <source>
        <dbReference type="EMBL" id="BBI31586.1"/>
    </source>
</evidence>
<evidence type="ECO:0000313" key="2">
    <source>
        <dbReference type="Proteomes" id="UP000289856"/>
    </source>
</evidence>
<sequence>MVEMTIKNNIVFPLAFFLANAYPTIALMNDCNITVIPVIMTELTRYFPNGISSTADLKFSKRKFVGKKANVVLIGCKEFIASAKRGKANMNPKTGRKK</sequence>
<name>A0A3T1D0H0_9BACL</name>
<dbReference type="KEGG" id="cohn:KCTCHS21_09850"/>
<keyword evidence="2" id="KW-1185">Reference proteome</keyword>
<organism evidence="1 2">
    <name type="scientific">Cohnella abietis</name>
    <dbReference type="NCBI Taxonomy" id="2507935"/>
    <lineage>
        <taxon>Bacteria</taxon>
        <taxon>Bacillati</taxon>
        <taxon>Bacillota</taxon>
        <taxon>Bacilli</taxon>
        <taxon>Bacillales</taxon>
        <taxon>Paenibacillaceae</taxon>
        <taxon>Cohnella</taxon>
    </lineage>
</organism>
<dbReference type="Proteomes" id="UP000289856">
    <property type="component" value="Chromosome"/>
</dbReference>
<protein>
    <submittedName>
        <fullName evidence="1">Uncharacterized protein</fullName>
    </submittedName>
</protein>